<comment type="caution">
    <text evidence="2">The sequence shown here is derived from an EMBL/GenBank/DDBJ whole genome shotgun (WGS) entry which is preliminary data.</text>
</comment>
<sequence>MQNDIQRVNNSLSQQMNQLNTQQQQQLSSVNSSLKQQLDTQKQQLISANQAITSTNNVLSTTVSQVSNLQTQIDGTKSDVRTVQNQLTGINGLINNITNVNAVQSADINALKAQTGQNMDGSFWCIMLKNYLKTNKITGYCTNLKMCCINQANQSKTCLNGGTQTFSETECGTFVVV</sequence>
<gene>
    <name evidence="2" type="ORF">HINF_LOCUS3275</name>
    <name evidence="3" type="ORF">HINF_LOCUS33950</name>
</gene>
<organism evidence="2">
    <name type="scientific">Hexamita inflata</name>
    <dbReference type="NCBI Taxonomy" id="28002"/>
    <lineage>
        <taxon>Eukaryota</taxon>
        <taxon>Metamonada</taxon>
        <taxon>Diplomonadida</taxon>
        <taxon>Hexamitidae</taxon>
        <taxon>Hexamitinae</taxon>
        <taxon>Hexamita</taxon>
    </lineage>
</organism>
<dbReference type="Proteomes" id="UP001642409">
    <property type="component" value="Unassembled WGS sequence"/>
</dbReference>
<evidence type="ECO:0000256" key="1">
    <source>
        <dbReference type="SAM" id="Coils"/>
    </source>
</evidence>
<feature type="coiled-coil region" evidence="1">
    <location>
        <begin position="2"/>
        <end position="86"/>
    </location>
</feature>
<dbReference type="EMBL" id="CATOUU010000075">
    <property type="protein sequence ID" value="CAI9915630.1"/>
    <property type="molecule type" value="Genomic_DNA"/>
</dbReference>
<accession>A0AA86NAB2</accession>
<evidence type="ECO:0000313" key="3">
    <source>
        <dbReference type="EMBL" id="CAL6031322.1"/>
    </source>
</evidence>
<keyword evidence="1" id="KW-0175">Coiled coil</keyword>
<proteinExistence type="predicted"/>
<reference evidence="2" key="1">
    <citation type="submission" date="2023-06" db="EMBL/GenBank/DDBJ databases">
        <authorList>
            <person name="Kurt Z."/>
        </authorList>
    </citation>
    <scope>NUCLEOTIDE SEQUENCE</scope>
</reference>
<reference evidence="3 4" key="2">
    <citation type="submission" date="2024-07" db="EMBL/GenBank/DDBJ databases">
        <authorList>
            <person name="Akdeniz Z."/>
        </authorList>
    </citation>
    <scope>NUCLEOTIDE SEQUENCE [LARGE SCALE GENOMIC DNA]</scope>
</reference>
<dbReference type="AlphaFoldDB" id="A0AA86NAB2"/>
<evidence type="ECO:0000313" key="2">
    <source>
        <dbReference type="EMBL" id="CAI9915630.1"/>
    </source>
</evidence>
<dbReference type="EMBL" id="CAXDID020000119">
    <property type="protein sequence ID" value="CAL6031322.1"/>
    <property type="molecule type" value="Genomic_DNA"/>
</dbReference>
<protein>
    <submittedName>
        <fullName evidence="3">Hypothetical_protein</fullName>
    </submittedName>
</protein>
<name>A0AA86NAB2_9EUKA</name>
<keyword evidence="4" id="KW-1185">Reference proteome</keyword>
<evidence type="ECO:0000313" key="4">
    <source>
        <dbReference type="Proteomes" id="UP001642409"/>
    </source>
</evidence>